<keyword evidence="1" id="KW-0812">Transmembrane</keyword>
<protein>
    <submittedName>
        <fullName evidence="2">Uncharacterized protein</fullName>
    </submittedName>
</protein>
<name>A0A6M0IK22_9BACT</name>
<keyword evidence="1" id="KW-0472">Membrane</keyword>
<dbReference type="AlphaFoldDB" id="A0A6M0IK22"/>
<reference evidence="2 3" key="1">
    <citation type="submission" date="2020-02" db="EMBL/GenBank/DDBJ databases">
        <title>Draft genome sequence of two Spirosoma agri KCTC 52727 and Spirosoma terrae KCTC 52035.</title>
        <authorList>
            <person name="Rojas J."/>
            <person name="Ambika Manirajan B."/>
            <person name="Ratering S."/>
            <person name="Suarez C."/>
            <person name="Schnell S."/>
        </authorList>
    </citation>
    <scope>NUCLEOTIDE SEQUENCE [LARGE SCALE GENOMIC DNA]</scope>
    <source>
        <strain evidence="2 3">KCTC 52727</strain>
    </source>
</reference>
<evidence type="ECO:0000313" key="3">
    <source>
        <dbReference type="Proteomes" id="UP000477386"/>
    </source>
</evidence>
<keyword evidence="3" id="KW-1185">Reference proteome</keyword>
<gene>
    <name evidence="2" type="ORF">GK091_12640</name>
</gene>
<dbReference type="Proteomes" id="UP000477386">
    <property type="component" value="Unassembled WGS sequence"/>
</dbReference>
<organism evidence="2 3">
    <name type="scientific">Spirosoma agri</name>
    <dbReference type="NCBI Taxonomy" id="1987381"/>
    <lineage>
        <taxon>Bacteria</taxon>
        <taxon>Pseudomonadati</taxon>
        <taxon>Bacteroidota</taxon>
        <taxon>Cytophagia</taxon>
        <taxon>Cytophagales</taxon>
        <taxon>Cytophagaceae</taxon>
        <taxon>Spirosoma</taxon>
    </lineage>
</organism>
<feature type="transmembrane region" description="Helical" evidence="1">
    <location>
        <begin position="21"/>
        <end position="40"/>
    </location>
</feature>
<evidence type="ECO:0000313" key="2">
    <source>
        <dbReference type="EMBL" id="NEU67731.1"/>
    </source>
</evidence>
<proteinExistence type="predicted"/>
<dbReference type="RefSeq" id="WP_164038255.1">
    <property type="nucleotide sequence ID" value="NZ_JAAGNZ010000001.1"/>
</dbReference>
<comment type="caution">
    <text evidence="2">The sequence shown here is derived from an EMBL/GenBank/DDBJ whole genome shotgun (WGS) entry which is preliminary data.</text>
</comment>
<evidence type="ECO:0000256" key="1">
    <source>
        <dbReference type="SAM" id="Phobius"/>
    </source>
</evidence>
<sequence length="75" mass="8764">MVHSLFRRTKNRGFQHGLARFFFSLFPVALPAMLVRVRIFEFTHNDFTVMVDLVIDARPASLGNGFSVRRFFTRT</sequence>
<keyword evidence="1" id="KW-1133">Transmembrane helix</keyword>
<dbReference type="EMBL" id="JAAGNZ010000001">
    <property type="protein sequence ID" value="NEU67731.1"/>
    <property type="molecule type" value="Genomic_DNA"/>
</dbReference>
<accession>A0A6M0IK22</accession>